<evidence type="ECO:0000313" key="6">
    <source>
        <dbReference type="Proteomes" id="UP000008810"/>
    </source>
</evidence>
<keyword evidence="2" id="KW-0646">Protease inhibitor</keyword>
<evidence type="ECO:0000256" key="2">
    <source>
        <dbReference type="ARBA" id="ARBA00022690"/>
    </source>
</evidence>
<reference evidence="4 5" key="1">
    <citation type="journal article" date="2010" name="Nature">
        <title>Genome sequencing and analysis of the model grass Brachypodium distachyon.</title>
        <authorList>
            <consortium name="International Brachypodium Initiative"/>
        </authorList>
    </citation>
    <scope>NUCLEOTIDE SEQUENCE [LARGE SCALE GENOMIC DNA]</scope>
    <source>
        <strain evidence="4 5">Bd21</strain>
    </source>
</reference>
<dbReference type="Gene3D" id="3.30.10.10">
    <property type="entry name" value="Trypsin Inhibitor V, subunit A"/>
    <property type="match status" value="1"/>
</dbReference>
<dbReference type="InParanoid" id="A0A0Q3J3W0"/>
<dbReference type="InterPro" id="IPR036354">
    <property type="entry name" value="Prot_inh_pot1_sf"/>
</dbReference>
<dbReference type="Gramene" id="KQJ93040">
    <property type="protein sequence ID" value="KQJ93040"/>
    <property type="gene ID" value="BRADI_3g02393v3"/>
</dbReference>
<reference evidence="5" key="3">
    <citation type="submission" date="2018-08" db="UniProtKB">
        <authorList>
            <consortium name="EnsemblPlants"/>
        </authorList>
    </citation>
    <scope>IDENTIFICATION</scope>
    <source>
        <strain evidence="5">cv. Bd21</strain>
    </source>
</reference>
<dbReference type="PANTHER" id="PTHR33091">
    <property type="entry name" value="PROTEIN, PUTATIVE, EXPRESSED-RELATED"/>
    <property type="match status" value="1"/>
</dbReference>
<dbReference type="PRINTS" id="PR00292">
    <property type="entry name" value="POTATOINHBTR"/>
</dbReference>
<dbReference type="AlphaFoldDB" id="A0A0Q3J3W0"/>
<evidence type="ECO:0000313" key="5">
    <source>
        <dbReference type="EnsemblPlants" id="KQJ93040"/>
    </source>
</evidence>
<dbReference type="PANTHER" id="PTHR33091:SF80">
    <property type="entry name" value="SUBTILISIN INHIBITOR 1"/>
    <property type="match status" value="1"/>
</dbReference>
<organism evidence="4">
    <name type="scientific">Brachypodium distachyon</name>
    <name type="common">Purple false brome</name>
    <name type="synonym">Trachynia distachya</name>
    <dbReference type="NCBI Taxonomy" id="15368"/>
    <lineage>
        <taxon>Eukaryota</taxon>
        <taxon>Viridiplantae</taxon>
        <taxon>Streptophyta</taxon>
        <taxon>Embryophyta</taxon>
        <taxon>Tracheophyta</taxon>
        <taxon>Spermatophyta</taxon>
        <taxon>Magnoliopsida</taxon>
        <taxon>Liliopsida</taxon>
        <taxon>Poales</taxon>
        <taxon>Poaceae</taxon>
        <taxon>BOP clade</taxon>
        <taxon>Pooideae</taxon>
        <taxon>Stipodae</taxon>
        <taxon>Brachypodieae</taxon>
        <taxon>Brachypodium</taxon>
    </lineage>
</organism>
<dbReference type="SUPFAM" id="SSF54654">
    <property type="entry name" value="CI-2 family of serine protease inhibitors"/>
    <property type="match status" value="1"/>
</dbReference>
<dbReference type="Pfam" id="PF00280">
    <property type="entry name" value="potato_inhibit"/>
    <property type="match status" value="1"/>
</dbReference>
<dbReference type="GO" id="GO:0009611">
    <property type="term" value="P:response to wounding"/>
    <property type="evidence" value="ECO:0007669"/>
    <property type="project" value="InterPro"/>
</dbReference>
<evidence type="ECO:0000313" key="4">
    <source>
        <dbReference type="EMBL" id="KQJ93040.1"/>
    </source>
</evidence>
<dbReference type="EnsemblPlants" id="KQJ93040">
    <property type="protein sequence ID" value="KQJ93040"/>
    <property type="gene ID" value="BRADI_3g02393v3"/>
</dbReference>
<gene>
    <name evidence="4" type="ORF">BRADI_3g02393v3</name>
</gene>
<dbReference type="EMBL" id="CM000882">
    <property type="protein sequence ID" value="KQJ93040.1"/>
    <property type="molecule type" value="Genomic_DNA"/>
</dbReference>
<dbReference type="InterPro" id="IPR000864">
    <property type="entry name" value="Prot_inh_pot1"/>
</dbReference>
<accession>A0A0Q3J3W0</accession>
<keyword evidence="3" id="KW-0722">Serine protease inhibitor</keyword>
<name>A0A0Q3J3W0_BRADI</name>
<protein>
    <recommendedName>
        <fullName evidence="7">Subtilisin inhibitor 1</fullName>
    </recommendedName>
</protein>
<comment type="similarity">
    <text evidence="1">Belongs to the protease inhibitor I13 (potato type I serine protease inhibitor) family.</text>
</comment>
<evidence type="ECO:0000256" key="3">
    <source>
        <dbReference type="ARBA" id="ARBA00022900"/>
    </source>
</evidence>
<evidence type="ECO:0000256" key="1">
    <source>
        <dbReference type="ARBA" id="ARBA00008210"/>
    </source>
</evidence>
<dbReference type="PROSITE" id="PS00285">
    <property type="entry name" value="POTATO_INHIBITOR"/>
    <property type="match status" value="1"/>
</dbReference>
<dbReference type="Proteomes" id="UP000008810">
    <property type="component" value="Chromosome 3"/>
</dbReference>
<reference evidence="4" key="2">
    <citation type="submission" date="2017-06" db="EMBL/GenBank/DDBJ databases">
        <title>WGS assembly of Brachypodium distachyon.</title>
        <authorList>
            <consortium name="The International Brachypodium Initiative"/>
            <person name="Lucas S."/>
            <person name="Harmon-Smith M."/>
            <person name="Lail K."/>
            <person name="Tice H."/>
            <person name="Grimwood J."/>
            <person name="Bruce D."/>
            <person name="Barry K."/>
            <person name="Shu S."/>
            <person name="Lindquist E."/>
            <person name="Wang M."/>
            <person name="Pitluck S."/>
            <person name="Vogel J.P."/>
            <person name="Garvin D.F."/>
            <person name="Mockler T.C."/>
            <person name="Schmutz J."/>
            <person name="Rokhsar D."/>
            <person name="Bevan M.W."/>
        </authorList>
    </citation>
    <scope>NUCLEOTIDE SEQUENCE</scope>
    <source>
        <strain evidence="4">Bd21</strain>
    </source>
</reference>
<sequence>MSGVDAPGRWAWPELVGVSASLAVPKIKQDRPDVGVQVIPDGTPVPPDFNAERVRVFYDSLQPGAIVTQIPKVG</sequence>
<evidence type="ECO:0008006" key="7">
    <source>
        <dbReference type="Google" id="ProtNLM"/>
    </source>
</evidence>
<dbReference type="OrthoDB" id="908191at2759"/>
<keyword evidence="6" id="KW-1185">Reference proteome</keyword>
<proteinExistence type="inferred from homology"/>
<dbReference type="GO" id="GO:0004867">
    <property type="term" value="F:serine-type endopeptidase inhibitor activity"/>
    <property type="evidence" value="ECO:0007669"/>
    <property type="project" value="UniProtKB-KW"/>
</dbReference>